<evidence type="ECO:0000256" key="4">
    <source>
        <dbReference type="ARBA" id="ARBA00022490"/>
    </source>
</evidence>
<organism evidence="12 13">
    <name type="scientific">Jiella pacifica</name>
    <dbReference type="NCBI Taxonomy" id="2696469"/>
    <lineage>
        <taxon>Bacteria</taxon>
        <taxon>Pseudomonadati</taxon>
        <taxon>Pseudomonadota</taxon>
        <taxon>Alphaproteobacteria</taxon>
        <taxon>Hyphomicrobiales</taxon>
        <taxon>Aurantimonadaceae</taxon>
        <taxon>Jiella</taxon>
    </lineage>
</organism>
<keyword evidence="6" id="KW-0479">Metal-binding</keyword>
<evidence type="ECO:0000313" key="12">
    <source>
        <dbReference type="EMBL" id="NDW02996.1"/>
    </source>
</evidence>
<keyword evidence="13" id="KW-1185">Reference proteome</keyword>
<evidence type="ECO:0000256" key="7">
    <source>
        <dbReference type="ARBA" id="ARBA00022741"/>
    </source>
</evidence>
<gene>
    <name evidence="12" type="primary">tsaE</name>
    <name evidence="12" type="ORF">GTK09_01015</name>
</gene>
<evidence type="ECO:0000256" key="2">
    <source>
        <dbReference type="ARBA" id="ARBA00007599"/>
    </source>
</evidence>
<evidence type="ECO:0000313" key="13">
    <source>
        <dbReference type="Proteomes" id="UP000469011"/>
    </source>
</evidence>
<dbReference type="SUPFAM" id="SSF56112">
    <property type="entry name" value="Protein kinase-like (PK-like)"/>
    <property type="match status" value="1"/>
</dbReference>
<evidence type="ECO:0000256" key="3">
    <source>
        <dbReference type="ARBA" id="ARBA00019010"/>
    </source>
</evidence>
<dbReference type="PIRSF" id="PIRSF036599">
    <property type="entry name" value="AtpPhos"/>
    <property type="match status" value="1"/>
</dbReference>
<dbReference type="GO" id="GO:0016740">
    <property type="term" value="F:transferase activity"/>
    <property type="evidence" value="ECO:0007669"/>
    <property type="project" value="UniProtKB-KW"/>
</dbReference>
<evidence type="ECO:0000256" key="5">
    <source>
        <dbReference type="ARBA" id="ARBA00022694"/>
    </source>
</evidence>
<dbReference type="InterPro" id="IPR011009">
    <property type="entry name" value="Kinase-like_dom_sf"/>
</dbReference>
<proteinExistence type="inferred from homology"/>
<dbReference type="GO" id="GO:0005737">
    <property type="term" value="C:cytoplasm"/>
    <property type="evidence" value="ECO:0007669"/>
    <property type="project" value="UniProtKB-SubCell"/>
</dbReference>
<dbReference type="GO" id="GO:0002949">
    <property type="term" value="P:tRNA threonylcarbamoyladenosine modification"/>
    <property type="evidence" value="ECO:0007669"/>
    <property type="project" value="InterPro"/>
</dbReference>
<dbReference type="SUPFAM" id="SSF52540">
    <property type="entry name" value="P-loop containing nucleoside triphosphate hydrolases"/>
    <property type="match status" value="1"/>
</dbReference>
<dbReference type="GO" id="GO:0046872">
    <property type="term" value="F:metal ion binding"/>
    <property type="evidence" value="ECO:0007669"/>
    <property type="project" value="UniProtKB-KW"/>
</dbReference>
<dbReference type="RefSeq" id="WP_163460947.1">
    <property type="nucleotide sequence ID" value="NZ_JAAAMG010000001.1"/>
</dbReference>
<comment type="caution">
    <text evidence="12">The sequence shown here is derived from an EMBL/GenBank/DDBJ whole genome shotgun (WGS) entry which is preliminary data.</text>
</comment>
<dbReference type="GO" id="GO:0005524">
    <property type="term" value="F:ATP binding"/>
    <property type="evidence" value="ECO:0007669"/>
    <property type="project" value="UniProtKB-KW"/>
</dbReference>
<keyword evidence="5" id="KW-0819">tRNA processing</keyword>
<dbReference type="Gene3D" id="3.40.50.300">
    <property type="entry name" value="P-loop containing nucleotide triphosphate hydrolases"/>
    <property type="match status" value="1"/>
</dbReference>
<dbReference type="NCBIfam" id="TIGR00150">
    <property type="entry name" value="T6A_YjeE"/>
    <property type="match status" value="1"/>
</dbReference>
<keyword evidence="12" id="KW-0808">Transferase</keyword>
<keyword evidence="8" id="KW-0067">ATP-binding</keyword>
<dbReference type="Gene3D" id="3.30.200.20">
    <property type="entry name" value="Phosphorylase Kinase, domain 1"/>
    <property type="match status" value="1"/>
</dbReference>
<keyword evidence="4" id="KW-0963">Cytoplasm</keyword>
<dbReference type="InterPro" id="IPR002575">
    <property type="entry name" value="Aminoglycoside_PTrfase"/>
</dbReference>
<evidence type="ECO:0000256" key="10">
    <source>
        <dbReference type="ARBA" id="ARBA00032441"/>
    </source>
</evidence>
<dbReference type="InterPro" id="IPR003442">
    <property type="entry name" value="T6A_TsaE"/>
</dbReference>
<dbReference type="Pfam" id="PF01636">
    <property type="entry name" value="APH"/>
    <property type="match status" value="1"/>
</dbReference>
<accession>A0A6N9SYZ9</accession>
<sequence>MEREIARLTLADASATERLGVDLAMVARPGDVVALSGDLGAGKSTLARALIRALADDADLEVPSPTYTLVQPYETEPPVAHFDLYRLGSGEELVELGFAEAAAAGVVLVEWPDRAAEARDAATIVIDLSVTADGGRLAVVAATGAAQPRVERTLAIRQFLAAAGFDTAPRRRFFGDASSRRYETVAAGTNTLVLMDAPRQPDGPPIRDGLPYSRIAHLAEDVTPFVAIGTALKKAGFAAPAIYRADLDRGLLLIEHLGAGQIIDAERRPIADRYLEAARLLADFHGVAWPGELQVPGAGIYRVPAYDRRAMTIEVELLLDWYIPDAFGRPASEDERALFAECWNALFDELEQAETSLVLRDFHSPNVIYRPNAEGVHRIGLIDFQDALIGPSAYDVASLAQDARVDVSAELEVALTAAYVAGRRAEDPTFDAFAFERDYAIMAAQRASKILGIFVRLLKRDGKPQYLRHIPRLKGYLGRTLGHPSLSALSHLYGTWGLVDETGPGRYRSND</sequence>
<evidence type="ECO:0000256" key="9">
    <source>
        <dbReference type="ARBA" id="ARBA00022842"/>
    </source>
</evidence>
<dbReference type="Gene3D" id="3.90.1200.10">
    <property type="match status" value="1"/>
</dbReference>
<dbReference type="InterPro" id="IPR012180">
    <property type="entry name" value="Bifunc_ATPase/PTrfase"/>
</dbReference>
<dbReference type="Proteomes" id="UP000469011">
    <property type="component" value="Unassembled WGS sequence"/>
</dbReference>
<dbReference type="SMART" id="SM00382">
    <property type="entry name" value="AAA"/>
    <property type="match status" value="1"/>
</dbReference>
<evidence type="ECO:0000256" key="8">
    <source>
        <dbReference type="ARBA" id="ARBA00022840"/>
    </source>
</evidence>
<dbReference type="EMBL" id="JAAAMG010000001">
    <property type="protein sequence ID" value="NDW02996.1"/>
    <property type="molecule type" value="Genomic_DNA"/>
</dbReference>
<name>A0A6N9SYZ9_9HYPH</name>
<keyword evidence="9" id="KW-0460">Magnesium</keyword>
<evidence type="ECO:0000256" key="6">
    <source>
        <dbReference type="ARBA" id="ARBA00022723"/>
    </source>
</evidence>
<protein>
    <recommendedName>
        <fullName evidence="3">tRNA threonylcarbamoyladenosine biosynthesis protein TsaE</fullName>
    </recommendedName>
    <alternativeName>
        <fullName evidence="10">t(6)A37 threonylcarbamoyladenosine biosynthesis protein TsaE</fullName>
    </alternativeName>
</protein>
<feature type="domain" description="AAA+ ATPase" evidence="11">
    <location>
        <begin position="29"/>
        <end position="160"/>
    </location>
</feature>
<dbReference type="InterPro" id="IPR027417">
    <property type="entry name" value="P-loop_NTPase"/>
</dbReference>
<evidence type="ECO:0000259" key="11">
    <source>
        <dbReference type="SMART" id="SM00382"/>
    </source>
</evidence>
<comment type="subcellular location">
    <subcellularLocation>
        <location evidence="1">Cytoplasm</location>
    </subcellularLocation>
</comment>
<comment type="similarity">
    <text evidence="2">Belongs to the TsaE family.</text>
</comment>
<reference evidence="12 13" key="1">
    <citation type="submission" date="2020-01" db="EMBL/GenBank/DDBJ databases">
        <title>Jiella pacifica sp. nov.</title>
        <authorList>
            <person name="Xue Z."/>
            <person name="Zhu S."/>
            <person name="Chen J."/>
            <person name="Yang J."/>
        </authorList>
    </citation>
    <scope>NUCLEOTIDE SEQUENCE [LARGE SCALE GENOMIC DNA]</scope>
    <source>
        <strain evidence="12 13">40Bstr34</strain>
    </source>
</reference>
<dbReference type="InterPro" id="IPR003593">
    <property type="entry name" value="AAA+_ATPase"/>
</dbReference>
<evidence type="ECO:0000256" key="1">
    <source>
        <dbReference type="ARBA" id="ARBA00004496"/>
    </source>
</evidence>
<dbReference type="AlphaFoldDB" id="A0A6N9SYZ9"/>
<dbReference type="Pfam" id="PF02367">
    <property type="entry name" value="TsaE"/>
    <property type="match status" value="1"/>
</dbReference>
<dbReference type="PANTHER" id="PTHR33540:SF2">
    <property type="entry name" value="TRNA THREONYLCARBAMOYLADENOSINE BIOSYNTHESIS PROTEIN TSAE"/>
    <property type="match status" value="1"/>
</dbReference>
<dbReference type="PANTHER" id="PTHR33540">
    <property type="entry name" value="TRNA THREONYLCARBAMOYLADENOSINE BIOSYNTHESIS PROTEIN TSAE"/>
    <property type="match status" value="1"/>
</dbReference>
<keyword evidence="7" id="KW-0547">Nucleotide-binding</keyword>